<proteinExistence type="inferred from homology"/>
<feature type="signal peptide" evidence="4">
    <location>
        <begin position="1"/>
        <end position="24"/>
    </location>
</feature>
<name>A0ABT1A4D9_9PSEU</name>
<dbReference type="InterPro" id="IPR028081">
    <property type="entry name" value="Leu-bd"/>
</dbReference>
<comment type="caution">
    <text evidence="6">The sequence shown here is derived from an EMBL/GenBank/DDBJ whole genome shotgun (WGS) entry which is preliminary data.</text>
</comment>
<comment type="similarity">
    <text evidence="1">Belongs to the leucine-binding protein family.</text>
</comment>
<feature type="domain" description="Leucine-binding protein" evidence="5">
    <location>
        <begin position="54"/>
        <end position="381"/>
    </location>
</feature>
<sequence length="422" mass="43023">MRSTRTRRATAFVVLTLAVATACAQPGASPERVATPAAPSDPLLGPADPATGDTVRVGLFNVEDNPQADLSSTGDAAEAAAAYANEHLGGLDGHRIEVVRCADKIDPQSATACAEEFVRAGVVAVVAGQPTTSDAVLPTTVGAGIPWVGSSPLSPSEIASEDAFFFGSGAVGLLGAYAQYSHDVGYDNVTIYGVESPQVLGLVGTIGRSIFARAGVGMQVVGVPAGGDATARVEEGLADDPDAVLVIAERSACQSVLAALHTLDAPQTRLLGTGCVDQGIIGALGESAIDNAVVFAVGDPSGDHPEAQVYRTVMQQYAPDAEPTGLTTLGYVSMLGFIRAVNSVGLPDGGEVSGEQVAGALREARDVPRPLGNSSTFSCDRSHLAPQLVQATICTSEVLYTTYTAGLPGRYDKIDVGPIYGG</sequence>
<evidence type="ECO:0000256" key="1">
    <source>
        <dbReference type="ARBA" id="ARBA00010062"/>
    </source>
</evidence>
<feature type="region of interest" description="Disordered" evidence="3">
    <location>
        <begin position="26"/>
        <end position="50"/>
    </location>
</feature>
<organism evidence="6 7">
    <name type="scientific">Pseudonocardia humida</name>
    <dbReference type="NCBI Taxonomy" id="2800819"/>
    <lineage>
        <taxon>Bacteria</taxon>
        <taxon>Bacillati</taxon>
        <taxon>Actinomycetota</taxon>
        <taxon>Actinomycetes</taxon>
        <taxon>Pseudonocardiales</taxon>
        <taxon>Pseudonocardiaceae</taxon>
        <taxon>Pseudonocardia</taxon>
    </lineage>
</organism>
<evidence type="ECO:0000313" key="6">
    <source>
        <dbReference type="EMBL" id="MCO1657813.1"/>
    </source>
</evidence>
<dbReference type="EMBL" id="JAGSOV010000046">
    <property type="protein sequence ID" value="MCO1657813.1"/>
    <property type="molecule type" value="Genomic_DNA"/>
</dbReference>
<feature type="chain" id="PRO_5047254091" evidence="4">
    <location>
        <begin position="25"/>
        <end position="422"/>
    </location>
</feature>
<evidence type="ECO:0000256" key="4">
    <source>
        <dbReference type="SAM" id="SignalP"/>
    </source>
</evidence>
<protein>
    <submittedName>
        <fullName evidence="6">ABC transporter substrate-binding protein</fullName>
    </submittedName>
</protein>
<evidence type="ECO:0000256" key="2">
    <source>
        <dbReference type="ARBA" id="ARBA00022729"/>
    </source>
</evidence>
<dbReference type="RefSeq" id="WP_252441453.1">
    <property type="nucleotide sequence ID" value="NZ_JAGSOV010000046.1"/>
</dbReference>
<gene>
    <name evidence="6" type="ORF">KDL28_22375</name>
</gene>
<reference evidence="6" key="1">
    <citation type="submission" date="2021-04" db="EMBL/GenBank/DDBJ databases">
        <title>Pseudonocardia sp. nov., isolated from sandy soil of mangrove forest.</title>
        <authorList>
            <person name="Zan Z."/>
            <person name="Huang R."/>
            <person name="Liu W."/>
        </authorList>
    </citation>
    <scope>NUCLEOTIDE SEQUENCE</scope>
    <source>
        <strain evidence="6">S2-4</strain>
    </source>
</reference>
<dbReference type="InterPro" id="IPR051010">
    <property type="entry name" value="BCAA_transport"/>
</dbReference>
<dbReference type="Gene3D" id="3.40.50.2300">
    <property type="match status" value="2"/>
</dbReference>
<dbReference type="SUPFAM" id="SSF53822">
    <property type="entry name" value="Periplasmic binding protein-like I"/>
    <property type="match status" value="1"/>
</dbReference>
<dbReference type="PANTHER" id="PTHR30483:SF6">
    <property type="entry name" value="PERIPLASMIC BINDING PROTEIN OF ABC TRANSPORTER FOR NATURAL AMINO ACIDS"/>
    <property type="match status" value="1"/>
</dbReference>
<evidence type="ECO:0000313" key="7">
    <source>
        <dbReference type="Proteomes" id="UP001165283"/>
    </source>
</evidence>
<accession>A0ABT1A4D9</accession>
<dbReference type="PROSITE" id="PS51257">
    <property type="entry name" value="PROKAR_LIPOPROTEIN"/>
    <property type="match status" value="1"/>
</dbReference>
<evidence type="ECO:0000256" key="3">
    <source>
        <dbReference type="SAM" id="MobiDB-lite"/>
    </source>
</evidence>
<keyword evidence="2 4" id="KW-0732">Signal</keyword>
<dbReference type="Proteomes" id="UP001165283">
    <property type="component" value="Unassembled WGS sequence"/>
</dbReference>
<evidence type="ECO:0000259" key="5">
    <source>
        <dbReference type="Pfam" id="PF13458"/>
    </source>
</evidence>
<dbReference type="PANTHER" id="PTHR30483">
    <property type="entry name" value="LEUCINE-SPECIFIC-BINDING PROTEIN"/>
    <property type="match status" value="1"/>
</dbReference>
<dbReference type="Pfam" id="PF13458">
    <property type="entry name" value="Peripla_BP_6"/>
    <property type="match status" value="1"/>
</dbReference>
<keyword evidence="7" id="KW-1185">Reference proteome</keyword>
<dbReference type="InterPro" id="IPR028082">
    <property type="entry name" value="Peripla_BP_I"/>
</dbReference>